<dbReference type="GO" id="GO:0005509">
    <property type="term" value="F:calcium ion binding"/>
    <property type="evidence" value="ECO:0007669"/>
    <property type="project" value="InterPro"/>
</dbReference>
<gene>
    <name evidence="3" type="ORF">BpHYR1_012656</name>
</gene>
<evidence type="ECO:0000259" key="2">
    <source>
        <dbReference type="PROSITE" id="PS50222"/>
    </source>
</evidence>
<dbReference type="InterPro" id="IPR018247">
    <property type="entry name" value="EF_Hand_1_Ca_BS"/>
</dbReference>
<dbReference type="InterPro" id="IPR002048">
    <property type="entry name" value="EF_hand_dom"/>
</dbReference>
<dbReference type="Proteomes" id="UP000276133">
    <property type="component" value="Unassembled WGS sequence"/>
</dbReference>
<dbReference type="Gene3D" id="1.10.238.10">
    <property type="entry name" value="EF-hand"/>
    <property type="match status" value="1"/>
</dbReference>
<dbReference type="OrthoDB" id="10161766at2759"/>
<name>A0A3M7SV52_BRAPC</name>
<proteinExistence type="predicted"/>
<accession>A0A3M7SV52</accession>
<dbReference type="AlphaFoldDB" id="A0A3M7SV52"/>
<dbReference type="InterPro" id="IPR011992">
    <property type="entry name" value="EF-hand-dom_pair"/>
</dbReference>
<sequence>MSFSQFRNIAGIDHQIDFNEYFEYTRQKYPNIDKQTVYRIAKEKFAFIDRDKNNKIDYKEFVDAQKRKYYHPVNNEKLHFKFNKVEQRVGDKVLYHNR</sequence>
<feature type="domain" description="EF-hand" evidence="2">
    <location>
        <begin position="36"/>
        <end position="71"/>
    </location>
</feature>
<dbReference type="SUPFAM" id="SSF47473">
    <property type="entry name" value="EF-hand"/>
    <property type="match status" value="1"/>
</dbReference>
<keyword evidence="4" id="KW-1185">Reference proteome</keyword>
<dbReference type="EMBL" id="REGN01000739">
    <property type="protein sequence ID" value="RNA39579.1"/>
    <property type="molecule type" value="Genomic_DNA"/>
</dbReference>
<organism evidence="3 4">
    <name type="scientific">Brachionus plicatilis</name>
    <name type="common">Marine rotifer</name>
    <name type="synonym">Brachionus muelleri</name>
    <dbReference type="NCBI Taxonomy" id="10195"/>
    <lineage>
        <taxon>Eukaryota</taxon>
        <taxon>Metazoa</taxon>
        <taxon>Spiralia</taxon>
        <taxon>Gnathifera</taxon>
        <taxon>Rotifera</taxon>
        <taxon>Eurotatoria</taxon>
        <taxon>Monogononta</taxon>
        <taxon>Pseudotrocha</taxon>
        <taxon>Ploima</taxon>
        <taxon>Brachionidae</taxon>
        <taxon>Brachionus</taxon>
    </lineage>
</organism>
<comment type="caution">
    <text evidence="3">The sequence shown here is derived from an EMBL/GenBank/DDBJ whole genome shotgun (WGS) entry which is preliminary data.</text>
</comment>
<evidence type="ECO:0000313" key="3">
    <source>
        <dbReference type="EMBL" id="RNA39579.1"/>
    </source>
</evidence>
<protein>
    <recommendedName>
        <fullName evidence="2">EF-hand domain-containing protein</fullName>
    </recommendedName>
</protein>
<evidence type="ECO:0000256" key="1">
    <source>
        <dbReference type="ARBA" id="ARBA00022837"/>
    </source>
</evidence>
<reference evidence="3 4" key="1">
    <citation type="journal article" date="2018" name="Sci. Rep.">
        <title>Genomic signatures of local adaptation to the degree of environmental predictability in rotifers.</title>
        <authorList>
            <person name="Franch-Gras L."/>
            <person name="Hahn C."/>
            <person name="Garcia-Roger E.M."/>
            <person name="Carmona M.J."/>
            <person name="Serra M."/>
            <person name="Gomez A."/>
        </authorList>
    </citation>
    <scope>NUCLEOTIDE SEQUENCE [LARGE SCALE GENOMIC DNA]</scope>
    <source>
        <strain evidence="3">HYR1</strain>
    </source>
</reference>
<dbReference type="PROSITE" id="PS50222">
    <property type="entry name" value="EF_HAND_2"/>
    <property type="match status" value="1"/>
</dbReference>
<dbReference type="PROSITE" id="PS00018">
    <property type="entry name" value="EF_HAND_1"/>
    <property type="match status" value="1"/>
</dbReference>
<keyword evidence="1" id="KW-0106">Calcium</keyword>
<evidence type="ECO:0000313" key="4">
    <source>
        <dbReference type="Proteomes" id="UP000276133"/>
    </source>
</evidence>